<dbReference type="InterPro" id="IPR039249">
    <property type="entry name" value="GPATCH11"/>
</dbReference>
<dbReference type="PANTHER" id="PTHR21032">
    <property type="entry name" value="G PATCH DOMAIN-CONTAINING PROTEIN 11"/>
    <property type="match status" value="1"/>
</dbReference>
<evidence type="ECO:0000259" key="2">
    <source>
        <dbReference type="PROSITE" id="PS50174"/>
    </source>
</evidence>
<name>A0A0D7BTH8_9AGAR</name>
<evidence type="ECO:0000256" key="1">
    <source>
        <dbReference type="SAM" id="MobiDB-lite"/>
    </source>
</evidence>
<dbReference type="STRING" id="1314674.A0A0D7BTH8"/>
<gene>
    <name evidence="3" type="ORF">CYLTODRAFT_343206</name>
</gene>
<sequence>MSDDEDDYLSDKFLLASAAPAVTKTYSDLRKDAQKKSFLRNEQNRQRSNRELEQESREEGLSKSLFERAKEEEAAGIQNKGMSMLLKMGFKPGQSLGNLDEPAQVQDTSDEATPAAPSSSKPHITVPIAVNEWDGRKGIGTKKRALSPSAAERIAKMAKMAQTTTDSDFRDRARKEYEERRAEGRLVSAQSTCTKLDEEAGKQFNVLSLNLESMPSGLMEALDTRTSVDLLLPTNAHTSIETRVRRQMQSDALQAQDSIDGEDLVTEHDEALEVAAVQYEPELLEEVAQFLRLQARDRLELVVGYLRDRYRYCYWCGCQFKSDDEMASECPGPSEDEH</sequence>
<keyword evidence="4" id="KW-1185">Reference proteome</keyword>
<evidence type="ECO:0000313" key="4">
    <source>
        <dbReference type="Proteomes" id="UP000054007"/>
    </source>
</evidence>
<protein>
    <recommendedName>
        <fullName evidence="2">G-patch domain-containing protein</fullName>
    </recommendedName>
</protein>
<dbReference type="Pfam" id="PF13821">
    <property type="entry name" value="DUF4187"/>
    <property type="match status" value="1"/>
</dbReference>
<dbReference type="Proteomes" id="UP000054007">
    <property type="component" value="Unassembled WGS sequence"/>
</dbReference>
<feature type="domain" description="G-patch" evidence="2">
    <location>
        <begin position="77"/>
        <end position="144"/>
    </location>
</feature>
<dbReference type="AlphaFoldDB" id="A0A0D7BTH8"/>
<accession>A0A0D7BTH8</accession>
<dbReference type="Pfam" id="PF01585">
    <property type="entry name" value="G-patch"/>
    <property type="match status" value="1"/>
</dbReference>
<dbReference type="InterPro" id="IPR025239">
    <property type="entry name" value="DUF4187"/>
</dbReference>
<dbReference type="GO" id="GO:0003676">
    <property type="term" value="F:nucleic acid binding"/>
    <property type="evidence" value="ECO:0007669"/>
    <property type="project" value="InterPro"/>
</dbReference>
<feature type="compositionally biased region" description="Basic and acidic residues" evidence="1">
    <location>
        <begin position="42"/>
        <end position="67"/>
    </location>
</feature>
<dbReference type="OrthoDB" id="786951at2759"/>
<proteinExistence type="predicted"/>
<feature type="region of interest" description="Disordered" evidence="1">
    <location>
        <begin position="93"/>
        <end position="123"/>
    </location>
</feature>
<dbReference type="EMBL" id="KN880439">
    <property type="protein sequence ID" value="KIY72921.1"/>
    <property type="molecule type" value="Genomic_DNA"/>
</dbReference>
<feature type="region of interest" description="Disordered" evidence="1">
    <location>
        <begin position="32"/>
        <end position="67"/>
    </location>
</feature>
<dbReference type="PANTHER" id="PTHR21032:SF0">
    <property type="entry name" value="G PATCH DOMAIN-CONTAINING PROTEIN 11"/>
    <property type="match status" value="1"/>
</dbReference>
<dbReference type="PROSITE" id="PS50174">
    <property type="entry name" value="G_PATCH"/>
    <property type="match status" value="1"/>
</dbReference>
<evidence type="ECO:0000313" key="3">
    <source>
        <dbReference type="EMBL" id="KIY72921.1"/>
    </source>
</evidence>
<dbReference type="GO" id="GO:0000776">
    <property type="term" value="C:kinetochore"/>
    <property type="evidence" value="ECO:0007669"/>
    <property type="project" value="TreeGrafter"/>
</dbReference>
<dbReference type="InterPro" id="IPR000467">
    <property type="entry name" value="G_patch_dom"/>
</dbReference>
<dbReference type="SMART" id="SM01173">
    <property type="entry name" value="DUF4187"/>
    <property type="match status" value="1"/>
</dbReference>
<reference evidence="3 4" key="1">
    <citation type="journal article" date="2015" name="Fungal Genet. Biol.">
        <title>Evolution of novel wood decay mechanisms in Agaricales revealed by the genome sequences of Fistulina hepatica and Cylindrobasidium torrendii.</title>
        <authorList>
            <person name="Floudas D."/>
            <person name="Held B.W."/>
            <person name="Riley R."/>
            <person name="Nagy L.G."/>
            <person name="Koehler G."/>
            <person name="Ransdell A.S."/>
            <person name="Younus H."/>
            <person name="Chow J."/>
            <person name="Chiniquy J."/>
            <person name="Lipzen A."/>
            <person name="Tritt A."/>
            <person name="Sun H."/>
            <person name="Haridas S."/>
            <person name="LaButti K."/>
            <person name="Ohm R.A."/>
            <person name="Kues U."/>
            <person name="Blanchette R.A."/>
            <person name="Grigoriev I.V."/>
            <person name="Minto R.E."/>
            <person name="Hibbett D.S."/>
        </authorList>
    </citation>
    <scope>NUCLEOTIDE SEQUENCE [LARGE SCALE GENOMIC DNA]</scope>
    <source>
        <strain evidence="3 4">FP15055 ss-10</strain>
    </source>
</reference>
<organism evidence="3 4">
    <name type="scientific">Cylindrobasidium torrendii FP15055 ss-10</name>
    <dbReference type="NCBI Taxonomy" id="1314674"/>
    <lineage>
        <taxon>Eukaryota</taxon>
        <taxon>Fungi</taxon>
        <taxon>Dikarya</taxon>
        <taxon>Basidiomycota</taxon>
        <taxon>Agaricomycotina</taxon>
        <taxon>Agaricomycetes</taxon>
        <taxon>Agaricomycetidae</taxon>
        <taxon>Agaricales</taxon>
        <taxon>Marasmiineae</taxon>
        <taxon>Physalacriaceae</taxon>
        <taxon>Cylindrobasidium</taxon>
    </lineage>
</organism>